<organism evidence="10">
    <name type="scientific">Darwinula stevensoni</name>
    <dbReference type="NCBI Taxonomy" id="69355"/>
    <lineage>
        <taxon>Eukaryota</taxon>
        <taxon>Metazoa</taxon>
        <taxon>Ecdysozoa</taxon>
        <taxon>Arthropoda</taxon>
        <taxon>Crustacea</taxon>
        <taxon>Oligostraca</taxon>
        <taxon>Ostracoda</taxon>
        <taxon>Podocopa</taxon>
        <taxon>Podocopida</taxon>
        <taxon>Darwinulocopina</taxon>
        <taxon>Darwinuloidea</taxon>
        <taxon>Darwinulidae</taxon>
        <taxon>Darwinula</taxon>
    </lineage>
</organism>
<keyword evidence="5 8" id="KW-0812">Transmembrane</keyword>
<dbReference type="Pfam" id="PF01384">
    <property type="entry name" value="PHO4"/>
    <property type="match status" value="1"/>
</dbReference>
<feature type="transmembrane region" description="Helical" evidence="8">
    <location>
        <begin position="186"/>
        <end position="204"/>
    </location>
</feature>
<feature type="transmembrane region" description="Helical" evidence="8">
    <location>
        <begin position="109"/>
        <end position="133"/>
    </location>
</feature>
<evidence type="ECO:0000256" key="3">
    <source>
        <dbReference type="ARBA" id="ARBA00022448"/>
    </source>
</evidence>
<protein>
    <recommendedName>
        <fullName evidence="8">Phosphate transporter</fullName>
    </recommendedName>
</protein>
<dbReference type="EMBL" id="CAJPEV010000884">
    <property type="protein sequence ID" value="CAG0889298.1"/>
    <property type="molecule type" value="Genomic_DNA"/>
</dbReference>
<proteinExistence type="inferred from homology"/>
<evidence type="ECO:0000256" key="6">
    <source>
        <dbReference type="ARBA" id="ARBA00022989"/>
    </source>
</evidence>
<feature type="transmembrane region" description="Helical" evidence="8">
    <location>
        <begin position="216"/>
        <end position="240"/>
    </location>
</feature>
<evidence type="ECO:0000256" key="7">
    <source>
        <dbReference type="ARBA" id="ARBA00023136"/>
    </source>
</evidence>
<dbReference type="GO" id="GO:0035435">
    <property type="term" value="P:phosphate ion transmembrane transport"/>
    <property type="evidence" value="ECO:0007669"/>
    <property type="project" value="TreeGrafter"/>
</dbReference>
<feature type="transmembrane region" description="Helical" evidence="8">
    <location>
        <begin position="413"/>
        <end position="431"/>
    </location>
</feature>
<evidence type="ECO:0000256" key="2">
    <source>
        <dbReference type="ARBA" id="ARBA00009916"/>
    </source>
</evidence>
<dbReference type="OrthoDB" id="260807at2759"/>
<keyword evidence="7 8" id="KW-0472">Membrane</keyword>
<dbReference type="PANTHER" id="PTHR11101">
    <property type="entry name" value="PHOSPHATE TRANSPORTER"/>
    <property type="match status" value="1"/>
</dbReference>
<feature type="compositionally biased region" description="Basic and acidic residues" evidence="9">
    <location>
        <begin position="337"/>
        <end position="353"/>
    </location>
</feature>
<feature type="compositionally biased region" description="Basic and acidic residues" evidence="9">
    <location>
        <begin position="292"/>
        <end position="309"/>
    </location>
</feature>
<evidence type="ECO:0000256" key="8">
    <source>
        <dbReference type="RuleBase" id="RU363058"/>
    </source>
</evidence>
<feature type="transmembrane region" description="Helical" evidence="8">
    <location>
        <begin position="7"/>
        <end position="26"/>
    </location>
</feature>
<dbReference type="AlphaFoldDB" id="A0A7R8X9T7"/>
<comment type="function">
    <text evidence="8">Sodium-phosphate symporter.</text>
</comment>
<dbReference type="Proteomes" id="UP000677054">
    <property type="component" value="Unassembled WGS sequence"/>
</dbReference>
<feature type="transmembrane region" description="Helical" evidence="8">
    <location>
        <begin position="503"/>
        <end position="527"/>
    </location>
</feature>
<comment type="subcellular location">
    <subcellularLocation>
        <location evidence="1 8">Membrane</location>
        <topology evidence="1 8">Multi-pass membrane protein</topology>
    </subcellularLocation>
</comment>
<dbReference type="GO" id="GO:0005315">
    <property type="term" value="F:phosphate transmembrane transporter activity"/>
    <property type="evidence" value="ECO:0007669"/>
    <property type="project" value="InterPro"/>
</dbReference>
<dbReference type="InterPro" id="IPR001204">
    <property type="entry name" value="Phos_transporter"/>
</dbReference>
<dbReference type="GO" id="GO:0016020">
    <property type="term" value="C:membrane"/>
    <property type="evidence" value="ECO:0007669"/>
    <property type="project" value="UniProtKB-SubCell"/>
</dbReference>
<dbReference type="EMBL" id="LR900401">
    <property type="protein sequence ID" value="CAD7245556.1"/>
    <property type="molecule type" value="Genomic_DNA"/>
</dbReference>
<keyword evidence="4 8" id="KW-0592">Phosphate transport</keyword>
<gene>
    <name evidence="10" type="ORF">DSTB1V02_LOCUS5428</name>
</gene>
<sequence length="529" mass="57188">MEPYGDDVLWIVVVGFLMAFLVAFTIGANDVANSFGTSVGSKVLTLKTACILGIFFETAGSILLGSEVTEAIGTEIFNVDAYNGTEKQIMLGALATLGKQRGSGLWQLVATYFQLPISTTHGVVGAIVGFSLVAKGPLGVQWMTVARIAASWVLSPVVSGAISALFFLGVRTFILENAHPVKKVLIFLPIIYAVVTVVNVVSVFTDSPPFLYLDKVPWWGVSLSSLLISILVGVYVRFFLIPHVTRKLTDTKNDLEEVKEKEEKEKVENMEIVHRMKLMKVNESGKVQPILSKEKMDSNPLPQEKEGNCFEKGGGDSNEISNGLNDEKGIEDEESEKGDMTEKGKTEGDEGKGDTNAQFPPTEKLFSFVQILTSVCSSFFHGANDVSNAVGPILGMWFAYQTGKLSHVMDPPIWILAFGGIGISLGLAVWGRRVIKTVGQRLTPITPSSGFTMEMGAAFTVLMASKVGLPISTTHCLIGSIVCVGKVKDPLQGVQWGLFRNIVLTWFITLPACAGVSALIMFILLHVSP</sequence>
<name>A0A7R8X9T7_9CRUS</name>
<keyword evidence="6 8" id="KW-1133">Transmembrane helix</keyword>
<keyword evidence="11" id="KW-1185">Reference proteome</keyword>
<evidence type="ECO:0000313" key="10">
    <source>
        <dbReference type="EMBL" id="CAD7245556.1"/>
    </source>
</evidence>
<feature type="region of interest" description="Disordered" evidence="9">
    <location>
        <begin position="289"/>
        <end position="359"/>
    </location>
</feature>
<dbReference type="PANTHER" id="PTHR11101:SF80">
    <property type="entry name" value="PHOSPHATE TRANSPORTER"/>
    <property type="match status" value="1"/>
</dbReference>
<evidence type="ECO:0000256" key="5">
    <source>
        <dbReference type="ARBA" id="ARBA00022692"/>
    </source>
</evidence>
<keyword evidence="3 8" id="KW-0813">Transport</keyword>
<comment type="similarity">
    <text evidence="2 8">Belongs to the inorganic phosphate transporter (PiT) (TC 2.A.20) family.</text>
</comment>
<accession>A0A7R8X9T7</accession>
<evidence type="ECO:0000256" key="1">
    <source>
        <dbReference type="ARBA" id="ARBA00004141"/>
    </source>
</evidence>
<evidence type="ECO:0000256" key="4">
    <source>
        <dbReference type="ARBA" id="ARBA00022592"/>
    </source>
</evidence>
<evidence type="ECO:0000256" key="9">
    <source>
        <dbReference type="SAM" id="MobiDB-lite"/>
    </source>
</evidence>
<feature type="transmembrane region" description="Helical" evidence="8">
    <location>
        <begin position="46"/>
        <end position="64"/>
    </location>
</feature>
<reference evidence="10" key="1">
    <citation type="submission" date="2020-11" db="EMBL/GenBank/DDBJ databases">
        <authorList>
            <person name="Tran Van P."/>
        </authorList>
    </citation>
    <scope>NUCLEOTIDE SEQUENCE</scope>
</reference>
<feature type="transmembrane region" description="Helical" evidence="8">
    <location>
        <begin position="153"/>
        <end position="174"/>
    </location>
</feature>
<evidence type="ECO:0000313" key="11">
    <source>
        <dbReference type="Proteomes" id="UP000677054"/>
    </source>
</evidence>